<feature type="transmembrane region" description="Helical" evidence="1">
    <location>
        <begin position="5"/>
        <end position="23"/>
    </location>
</feature>
<sequence length="63" mass="7494">MVIRLITFFMIGAVIFTLFTLFMPDLLSYFWLSLAILLVIGIGYLSYHYLKKIIYLIHYNKNN</sequence>
<protein>
    <submittedName>
        <fullName evidence="2">Uncharacterized protein</fullName>
    </submittedName>
</protein>
<keyword evidence="1" id="KW-0472">Membrane</keyword>
<evidence type="ECO:0000313" key="3">
    <source>
        <dbReference type="Proteomes" id="UP001596494"/>
    </source>
</evidence>
<keyword evidence="3" id="KW-1185">Reference proteome</keyword>
<evidence type="ECO:0000256" key="1">
    <source>
        <dbReference type="SAM" id="Phobius"/>
    </source>
</evidence>
<keyword evidence="1" id="KW-1133">Transmembrane helix</keyword>
<keyword evidence="1" id="KW-0812">Transmembrane</keyword>
<evidence type="ECO:0000313" key="2">
    <source>
        <dbReference type="EMBL" id="MFC7321261.1"/>
    </source>
</evidence>
<gene>
    <name evidence="2" type="ORF">ACFQMN_10240</name>
</gene>
<accession>A0ABW2K513</accession>
<dbReference type="Proteomes" id="UP001596494">
    <property type="component" value="Unassembled WGS sequence"/>
</dbReference>
<reference evidence="3" key="1">
    <citation type="journal article" date="2019" name="Int. J. Syst. Evol. Microbiol.">
        <title>The Global Catalogue of Microorganisms (GCM) 10K type strain sequencing project: providing services to taxonomists for standard genome sequencing and annotation.</title>
        <authorList>
            <consortium name="The Broad Institute Genomics Platform"/>
            <consortium name="The Broad Institute Genome Sequencing Center for Infectious Disease"/>
            <person name="Wu L."/>
            <person name="Ma J."/>
        </authorList>
    </citation>
    <scope>NUCLEOTIDE SEQUENCE [LARGE SCALE GENOMIC DNA]</scope>
    <source>
        <strain evidence="3">CCUG 73951</strain>
    </source>
</reference>
<proteinExistence type="predicted"/>
<organism evidence="2 3">
    <name type="scientific">Halobacillus campisalis</name>
    <dbReference type="NCBI Taxonomy" id="435909"/>
    <lineage>
        <taxon>Bacteria</taxon>
        <taxon>Bacillati</taxon>
        <taxon>Bacillota</taxon>
        <taxon>Bacilli</taxon>
        <taxon>Bacillales</taxon>
        <taxon>Bacillaceae</taxon>
        <taxon>Halobacillus</taxon>
    </lineage>
</organism>
<comment type="caution">
    <text evidence="2">The sequence shown here is derived from an EMBL/GenBank/DDBJ whole genome shotgun (WGS) entry which is preliminary data.</text>
</comment>
<name>A0ABW2K513_9BACI</name>
<feature type="transmembrane region" description="Helical" evidence="1">
    <location>
        <begin position="29"/>
        <end position="50"/>
    </location>
</feature>
<dbReference type="RefSeq" id="WP_289216374.1">
    <property type="nucleotide sequence ID" value="NZ_JAPVRC010000006.1"/>
</dbReference>
<dbReference type="EMBL" id="JBHTBY010000008">
    <property type="protein sequence ID" value="MFC7321261.1"/>
    <property type="molecule type" value="Genomic_DNA"/>
</dbReference>